<name>A0AAW0IA99_MYOGA</name>
<evidence type="ECO:0000313" key="3">
    <source>
        <dbReference type="Proteomes" id="UP001488838"/>
    </source>
</evidence>
<dbReference type="Proteomes" id="UP001488838">
    <property type="component" value="Unassembled WGS sequence"/>
</dbReference>
<gene>
    <name evidence="2" type="ORF">U0070_027204</name>
</gene>
<dbReference type="AlphaFoldDB" id="A0AAW0IA99"/>
<proteinExistence type="predicted"/>
<comment type="caution">
    <text evidence="2">The sequence shown here is derived from an EMBL/GenBank/DDBJ whole genome shotgun (WGS) entry which is preliminary data.</text>
</comment>
<protein>
    <submittedName>
        <fullName evidence="2">Uncharacterized protein</fullName>
    </submittedName>
</protein>
<keyword evidence="3" id="KW-1185">Reference proteome</keyword>
<evidence type="ECO:0000313" key="2">
    <source>
        <dbReference type="EMBL" id="KAK7811242.1"/>
    </source>
</evidence>
<accession>A0AAW0IA99</accession>
<organism evidence="2 3">
    <name type="scientific">Myodes glareolus</name>
    <name type="common">Bank vole</name>
    <name type="synonym">Clethrionomys glareolus</name>
    <dbReference type="NCBI Taxonomy" id="447135"/>
    <lineage>
        <taxon>Eukaryota</taxon>
        <taxon>Metazoa</taxon>
        <taxon>Chordata</taxon>
        <taxon>Craniata</taxon>
        <taxon>Vertebrata</taxon>
        <taxon>Euteleostomi</taxon>
        <taxon>Mammalia</taxon>
        <taxon>Eutheria</taxon>
        <taxon>Euarchontoglires</taxon>
        <taxon>Glires</taxon>
        <taxon>Rodentia</taxon>
        <taxon>Myomorpha</taxon>
        <taxon>Muroidea</taxon>
        <taxon>Cricetidae</taxon>
        <taxon>Arvicolinae</taxon>
        <taxon>Myodes</taxon>
    </lineage>
</organism>
<feature type="region of interest" description="Disordered" evidence="1">
    <location>
        <begin position="49"/>
        <end position="81"/>
    </location>
</feature>
<reference evidence="2 3" key="1">
    <citation type="journal article" date="2023" name="bioRxiv">
        <title>Conserved and derived expression patterns and positive selection on dental genes reveal complex evolutionary context of ever-growing rodent molars.</title>
        <authorList>
            <person name="Calamari Z.T."/>
            <person name="Song A."/>
            <person name="Cohen E."/>
            <person name="Akter M."/>
            <person name="Roy R.D."/>
            <person name="Hallikas O."/>
            <person name="Christensen M.M."/>
            <person name="Li P."/>
            <person name="Marangoni P."/>
            <person name="Jernvall J."/>
            <person name="Klein O.D."/>
        </authorList>
    </citation>
    <scope>NUCLEOTIDE SEQUENCE [LARGE SCALE GENOMIC DNA]</scope>
    <source>
        <strain evidence="2">V071</strain>
    </source>
</reference>
<sequence>MRVRAAGRGRGLWASSAHIRFLNEEDGWEMESSAFSLLVRDPETLLAVGSSVAPAQSRRGAGTPRSKGDRHSPEADFSEAVGASWQVMAPPVA</sequence>
<dbReference type="EMBL" id="JBBHLL010000177">
    <property type="protein sequence ID" value="KAK7811242.1"/>
    <property type="molecule type" value="Genomic_DNA"/>
</dbReference>
<evidence type="ECO:0000256" key="1">
    <source>
        <dbReference type="SAM" id="MobiDB-lite"/>
    </source>
</evidence>